<keyword evidence="1" id="KW-1133">Transmembrane helix</keyword>
<accession>A0A941JFT4</accession>
<name>A0A941JFT4_NIACI</name>
<dbReference type="AlphaFoldDB" id="A0A941JFT4"/>
<gene>
    <name evidence="2" type="ORF">KD144_08455</name>
</gene>
<keyword evidence="1" id="KW-0472">Membrane</keyword>
<evidence type="ECO:0000256" key="1">
    <source>
        <dbReference type="SAM" id="Phobius"/>
    </source>
</evidence>
<comment type="caution">
    <text evidence="2">The sequence shown here is derived from an EMBL/GenBank/DDBJ whole genome shotgun (WGS) entry which is preliminary data.</text>
</comment>
<sequence>MNKSLLTFMMMAAIVSIMTYLILGTSFNAYKAKNNQHQDMLQNEHQIKIKL</sequence>
<proteinExistence type="predicted"/>
<feature type="transmembrane region" description="Helical" evidence="1">
    <location>
        <begin position="6"/>
        <end position="30"/>
    </location>
</feature>
<protein>
    <submittedName>
        <fullName evidence="2">Uncharacterized protein</fullName>
    </submittedName>
</protein>
<dbReference type="EMBL" id="JAGTPX010000006">
    <property type="protein sequence ID" value="MBR8669571.1"/>
    <property type="molecule type" value="Genomic_DNA"/>
</dbReference>
<dbReference type="RefSeq" id="WP_162837590.1">
    <property type="nucleotide sequence ID" value="NZ_CP053316.1"/>
</dbReference>
<organism evidence="2">
    <name type="scientific">Niallia circulans</name>
    <name type="common">Bacillus circulans</name>
    <dbReference type="NCBI Taxonomy" id="1397"/>
    <lineage>
        <taxon>Bacteria</taxon>
        <taxon>Bacillati</taxon>
        <taxon>Bacillota</taxon>
        <taxon>Bacilli</taxon>
        <taxon>Bacillales</taxon>
        <taxon>Bacillaceae</taxon>
        <taxon>Niallia</taxon>
    </lineage>
</organism>
<reference evidence="2" key="1">
    <citation type="submission" date="2021-04" db="EMBL/GenBank/DDBJ databases">
        <title>Genomic analysis of electroactive and textile dye degrading Bacillus circulans strain: DC10 isolated from constructed wetland-microbial fuel cells treating textile dye wastewaters.</title>
        <authorList>
            <person name="Patel D.U."/>
            <person name="Desai C.R."/>
        </authorList>
    </citation>
    <scope>NUCLEOTIDE SEQUENCE</scope>
    <source>
        <strain evidence="2">DC10</strain>
    </source>
</reference>
<evidence type="ECO:0000313" key="2">
    <source>
        <dbReference type="EMBL" id="MBR8669571.1"/>
    </source>
</evidence>
<keyword evidence="1" id="KW-0812">Transmembrane</keyword>